<reference evidence="7 8" key="1">
    <citation type="submission" date="2020-08" db="EMBL/GenBank/DDBJ databases">
        <title>A Genomic Blueprint of the Chicken Gut Microbiome.</title>
        <authorList>
            <person name="Gilroy R."/>
            <person name="Ravi A."/>
            <person name="Getino M."/>
            <person name="Pursley I."/>
            <person name="Horton D.L."/>
            <person name="Alikhan N.-F."/>
            <person name="Baker D."/>
            <person name="Gharbi K."/>
            <person name="Hall N."/>
            <person name="Watson M."/>
            <person name="Adriaenssens E.M."/>
            <person name="Foster-Nyarko E."/>
            <person name="Jarju S."/>
            <person name="Secka A."/>
            <person name="Antonio M."/>
            <person name="Oren A."/>
            <person name="Chaudhuri R."/>
            <person name="La Ragione R.M."/>
            <person name="Hildebrand F."/>
            <person name="Pallen M.J."/>
        </authorList>
    </citation>
    <scope>NUCLEOTIDE SEQUENCE [LARGE SCALE GENOMIC DNA]</scope>
    <source>
        <strain evidence="7 8">Sa1YVA6</strain>
    </source>
</reference>
<dbReference type="InterPro" id="IPR036366">
    <property type="entry name" value="PGBDSf"/>
</dbReference>
<dbReference type="EMBL" id="JACSPW010000001">
    <property type="protein sequence ID" value="MBD8031497.1"/>
    <property type="molecule type" value="Genomic_DNA"/>
</dbReference>
<dbReference type="RefSeq" id="WP_191702152.1">
    <property type="nucleotide sequence ID" value="NZ_JACSPW010000001.1"/>
</dbReference>
<evidence type="ECO:0000256" key="3">
    <source>
        <dbReference type="ARBA" id="ARBA00022801"/>
    </source>
</evidence>
<dbReference type="InterPro" id="IPR029045">
    <property type="entry name" value="ClpP/crotonase-like_dom_sf"/>
</dbReference>
<evidence type="ECO:0000256" key="1">
    <source>
        <dbReference type="ARBA" id="ARBA00009179"/>
    </source>
</evidence>
<dbReference type="SUPFAM" id="SSF47090">
    <property type="entry name" value="PGBD-like"/>
    <property type="match status" value="1"/>
</dbReference>
<keyword evidence="4 5" id="KW-0720">Serine protease</keyword>
<dbReference type="Proteomes" id="UP000600565">
    <property type="component" value="Unassembled WGS sequence"/>
</dbReference>
<dbReference type="NCBIfam" id="TIGR00225">
    <property type="entry name" value="prc"/>
    <property type="match status" value="1"/>
</dbReference>
<dbReference type="InterPro" id="IPR036365">
    <property type="entry name" value="PGBD-like_sf"/>
</dbReference>
<dbReference type="Pfam" id="PF17820">
    <property type="entry name" value="PDZ_6"/>
    <property type="match status" value="1"/>
</dbReference>
<evidence type="ECO:0000256" key="5">
    <source>
        <dbReference type="RuleBase" id="RU004404"/>
    </source>
</evidence>
<dbReference type="InterPro" id="IPR005151">
    <property type="entry name" value="Tail-specific_protease"/>
</dbReference>
<dbReference type="Gene3D" id="3.30.750.44">
    <property type="match status" value="1"/>
</dbReference>
<feature type="domain" description="PDZ" evidence="6">
    <location>
        <begin position="84"/>
        <end position="152"/>
    </location>
</feature>
<comment type="caution">
    <text evidence="7">The sequence shown here is derived from an EMBL/GenBank/DDBJ whole genome shotgun (WGS) entry which is preliminary data.</text>
</comment>
<dbReference type="InterPro" id="IPR001478">
    <property type="entry name" value="PDZ"/>
</dbReference>
<accession>A0ABR8XHY0</accession>
<dbReference type="SMART" id="SM00228">
    <property type="entry name" value="PDZ"/>
    <property type="match status" value="1"/>
</dbReference>
<keyword evidence="3 5" id="KW-0378">Hydrolase</keyword>
<keyword evidence="2 5" id="KW-0645">Protease</keyword>
<dbReference type="PROSITE" id="PS50106">
    <property type="entry name" value="PDZ"/>
    <property type="match status" value="1"/>
</dbReference>
<dbReference type="SUPFAM" id="SSF50156">
    <property type="entry name" value="PDZ domain-like"/>
    <property type="match status" value="1"/>
</dbReference>
<evidence type="ECO:0000259" key="6">
    <source>
        <dbReference type="PROSITE" id="PS50106"/>
    </source>
</evidence>
<dbReference type="Gene3D" id="2.30.42.10">
    <property type="match status" value="1"/>
</dbReference>
<organism evidence="7 8">
    <name type="scientific">Solibacillus merdavium</name>
    <dbReference type="NCBI Taxonomy" id="2762218"/>
    <lineage>
        <taxon>Bacteria</taxon>
        <taxon>Bacillati</taxon>
        <taxon>Bacillota</taxon>
        <taxon>Bacilli</taxon>
        <taxon>Bacillales</taxon>
        <taxon>Caryophanaceae</taxon>
        <taxon>Solibacillus</taxon>
    </lineage>
</organism>
<dbReference type="CDD" id="cd07560">
    <property type="entry name" value="Peptidase_S41_CPP"/>
    <property type="match status" value="1"/>
</dbReference>
<dbReference type="Pfam" id="PF22694">
    <property type="entry name" value="CtpB_N-like"/>
    <property type="match status" value="1"/>
</dbReference>
<comment type="similarity">
    <text evidence="1 5">Belongs to the peptidase S41A family.</text>
</comment>
<dbReference type="CDD" id="cd06782">
    <property type="entry name" value="cpPDZ_CPP-like"/>
    <property type="match status" value="1"/>
</dbReference>
<sequence>MRKSRIFLLIILLLCIGAGVYWAMTMQAQPKAKQADFAVVNELHQLITKESVYDVDSEKIVEGALRGMANAINDPYSTYYSEQEAALHKQTLASERIGIGLELSEANGKFIVVAPIKSSPAEKAGIRPLDELVQINEERLEGKTMGEVRKLMHGKEGESVELVLFRPELEQHVKLSIKRERLKNDTVQGDVIEVEGTKIGYMTISMFGEKTAEEWQKSLDALMEQDVEGLIIDVRDNPGGYLHSVAQMMSMFEQKETVFAYMQNHDGVTEPLKTKKIEQFKPYAKWLRAIPVTVLQNEGSASASEVFAGALQDWKRAVIIGVTSFGKGTVQQTWDLQNGGELKLSTNKWLTPSKRWVHDVGINPDVEVTQHPLYRVERKVLEGRYEVGEYSEEVAYSQRILSELGFTISRTDGFYDMDTAQEVASFRRQQDLPEGQHMDEIFFAELTKQLETFKQSKVNDMQLQMGISYLMHQLGEG</sequence>
<dbReference type="InterPro" id="IPR036034">
    <property type="entry name" value="PDZ_sf"/>
</dbReference>
<dbReference type="Gene3D" id="1.10.101.10">
    <property type="entry name" value="PGBD-like superfamily/PGBD"/>
    <property type="match status" value="1"/>
</dbReference>
<dbReference type="Gene3D" id="3.90.226.10">
    <property type="entry name" value="2-enoyl-CoA Hydratase, Chain A, domain 1"/>
    <property type="match status" value="1"/>
</dbReference>
<dbReference type="PANTHER" id="PTHR32060">
    <property type="entry name" value="TAIL-SPECIFIC PROTEASE"/>
    <property type="match status" value="1"/>
</dbReference>
<keyword evidence="8" id="KW-1185">Reference proteome</keyword>
<evidence type="ECO:0000313" key="7">
    <source>
        <dbReference type="EMBL" id="MBD8031497.1"/>
    </source>
</evidence>
<evidence type="ECO:0000313" key="8">
    <source>
        <dbReference type="Proteomes" id="UP000600565"/>
    </source>
</evidence>
<evidence type="ECO:0000256" key="2">
    <source>
        <dbReference type="ARBA" id="ARBA00022670"/>
    </source>
</evidence>
<gene>
    <name evidence="7" type="ORF">H9632_00360</name>
</gene>
<proteinExistence type="inferred from homology"/>
<dbReference type="SUPFAM" id="SSF52096">
    <property type="entry name" value="ClpP/crotonase"/>
    <property type="match status" value="1"/>
</dbReference>
<dbReference type="InterPro" id="IPR055210">
    <property type="entry name" value="CtpA/B_N"/>
</dbReference>
<dbReference type="Pfam" id="PF03572">
    <property type="entry name" value="Peptidase_S41"/>
    <property type="match status" value="1"/>
</dbReference>
<dbReference type="SMART" id="SM00245">
    <property type="entry name" value="TSPc"/>
    <property type="match status" value="1"/>
</dbReference>
<protein>
    <submittedName>
        <fullName evidence="7">S41 family peptidase</fullName>
    </submittedName>
</protein>
<dbReference type="PANTHER" id="PTHR32060:SF30">
    <property type="entry name" value="CARBOXY-TERMINAL PROCESSING PROTEASE CTPA"/>
    <property type="match status" value="1"/>
</dbReference>
<name>A0ABR8XHY0_9BACL</name>
<dbReference type="InterPro" id="IPR004447">
    <property type="entry name" value="Peptidase_S41A"/>
</dbReference>
<dbReference type="InterPro" id="IPR041489">
    <property type="entry name" value="PDZ_6"/>
</dbReference>
<evidence type="ECO:0000256" key="4">
    <source>
        <dbReference type="ARBA" id="ARBA00022825"/>
    </source>
</evidence>